<feature type="domain" description="Zn(2)-C6 fungal-type" evidence="2">
    <location>
        <begin position="13"/>
        <end position="44"/>
    </location>
</feature>
<evidence type="ECO:0000313" key="3">
    <source>
        <dbReference type="EMBL" id="GAT60329.1"/>
    </source>
</evidence>
<feature type="compositionally biased region" description="Low complexity" evidence="1">
    <location>
        <begin position="642"/>
        <end position="662"/>
    </location>
</feature>
<evidence type="ECO:0000313" key="4">
    <source>
        <dbReference type="Proteomes" id="UP000815677"/>
    </source>
</evidence>
<dbReference type="CDD" id="cd00067">
    <property type="entry name" value="GAL4"/>
    <property type="match status" value="2"/>
</dbReference>
<protein>
    <submittedName>
        <fullName evidence="3">Zn(2)-C6 fungal-type transcriptional factor</fullName>
    </submittedName>
</protein>
<accession>A0ABQ0MAH6</accession>
<feature type="domain" description="Zn(2)-C6 fungal-type" evidence="2">
    <location>
        <begin position="595"/>
        <end position="626"/>
    </location>
</feature>
<keyword evidence="4" id="KW-1185">Reference proteome</keyword>
<dbReference type="PROSITE" id="PS50048">
    <property type="entry name" value="ZN2_CY6_FUNGAL_2"/>
    <property type="match status" value="2"/>
</dbReference>
<organism evidence="3 4">
    <name type="scientific">Mycena chlorophos</name>
    <name type="common">Agaric fungus</name>
    <name type="synonym">Agaricus chlorophos</name>
    <dbReference type="NCBI Taxonomy" id="658473"/>
    <lineage>
        <taxon>Eukaryota</taxon>
        <taxon>Fungi</taxon>
        <taxon>Dikarya</taxon>
        <taxon>Basidiomycota</taxon>
        <taxon>Agaricomycotina</taxon>
        <taxon>Agaricomycetes</taxon>
        <taxon>Agaricomycetidae</taxon>
        <taxon>Agaricales</taxon>
        <taxon>Marasmiineae</taxon>
        <taxon>Mycenaceae</taxon>
        <taxon>Mycena</taxon>
    </lineage>
</organism>
<evidence type="ECO:0000259" key="2">
    <source>
        <dbReference type="PROSITE" id="PS50048"/>
    </source>
</evidence>
<dbReference type="InterPro" id="IPR036864">
    <property type="entry name" value="Zn2-C6_fun-type_DNA-bd_sf"/>
</dbReference>
<dbReference type="EMBL" id="DF849942">
    <property type="protein sequence ID" value="GAT60329.1"/>
    <property type="molecule type" value="Genomic_DNA"/>
</dbReference>
<dbReference type="SUPFAM" id="SSF57701">
    <property type="entry name" value="Zn2/Cys6 DNA-binding domain"/>
    <property type="match status" value="2"/>
</dbReference>
<gene>
    <name evidence="3" type="ORF">MCHLO_16474</name>
</gene>
<proteinExistence type="predicted"/>
<feature type="region of interest" description="Disordered" evidence="1">
    <location>
        <begin position="628"/>
        <end position="662"/>
    </location>
</feature>
<dbReference type="Proteomes" id="UP000815677">
    <property type="component" value="Unassembled WGS sequence"/>
</dbReference>
<dbReference type="InterPro" id="IPR001138">
    <property type="entry name" value="Zn2Cys6_DnaBD"/>
</dbReference>
<name>A0ABQ0MAH6_MYCCL</name>
<evidence type="ECO:0000256" key="1">
    <source>
        <dbReference type="SAM" id="MobiDB-lite"/>
    </source>
</evidence>
<dbReference type="SMART" id="SM00066">
    <property type="entry name" value="GAL4"/>
    <property type="match status" value="2"/>
</dbReference>
<reference evidence="3" key="1">
    <citation type="submission" date="2014-09" db="EMBL/GenBank/DDBJ databases">
        <title>Genome sequence of the luminous mushroom Mycena chlorophos for searching fungal bioluminescence genes.</title>
        <authorList>
            <person name="Tanaka Y."/>
            <person name="Kasuga D."/>
            <person name="Oba Y."/>
            <person name="Hase S."/>
            <person name="Sato K."/>
            <person name="Oba Y."/>
            <person name="Sakakibara Y."/>
        </authorList>
    </citation>
    <scope>NUCLEOTIDE SEQUENCE</scope>
</reference>
<dbReference type="PROSITE" id="PS00463">
    <property type="entry name" value="ZN2_CY6_FUNGAL_1"/>
    <property type="match status" value="2"/>
</dbReference>
<sequence>MLSPKPKKKPYPACDSCKAKRVLCHSMSDGPCPRCVEKGILCKTTYIQRGRPKKTGSPTINALQTTLPQGLGAPVDALLTPELTKHLFKLFNDLPHRRHPILHRIEFEKLLVSASWRIDLLPPQAAVLATCICCVAASVSWHSAIIGPGPHPESLADTTVIYPGADLRSYGERRAPVYQALQERAITMACTARVMLEPSDMNAASCMLLELSEEDIENSSRPWASAYLSHLRAISAQWQHREPGHAFWTGYLAAEALRAALNRKPVLVTLADQFSFMGNAPMALEAYLAVMQQQPQESQTSSAVAPTTRFRAVFSCMIPLLFHMTCAARDFYEQIAGDFARRSAPSEPEIVKLLNTLSTMQTILSRCFSGINFPEAAAINHNLSQTELRSRAETFPELRSVAFLLTVIFTGLALSLYRELEHRAASDAAMLALQPDAPQTAKWAQMRVAVIREQARELVLSALPDVHRVLVLQNFPLSAISVSWSNVAAWGDFIADEADAAGGLVEGHVAVCERIMNELKRAGYSQINFRFDTTIARLDAHLSAYKLTKALPAVESLLEAPDTIMSDMSRHPAADAHAASIALMLPSKPQKKLPACDSCKLKRVLCHSTAEGPCPRCAEKGILCKTTLTPRGRPRKHANSTPPLAQSQAPSSSSPEPSNAPLLTPELTRHLIKCFNDLPQSKHPIFHRIEIERLVGAASWRIDLLHPQAAVLTTCICAVSASASWHPAVIGPGPGPESLTDATFIYPGADLRSYGQRRASAGRALRERAVSAACAARIVLEPSEYNTASCMLLDTLEEDIDTSSRPWASAFMSHLRAVSASWPDREPGPIFWATFLMADAMRATLLRQPILVTLADQLSLVGNIPPPLESYFEEIQGNRLLSKPNPTAMLVFNGAPTFLFHTTQLTRDLHEQVGGEFARRNPPSEPAVVKLLNTLSTMHSIISHCFMHIEFTNETALRSAKTSIIELRSRLETSPEFRAHAFVMTAAFTGLLLSLHRALEHHARSDTLILAPQVRSKWNPQSATWAQTRMAALRQQVHELALSALPDVYRLLILQRYPLCGLSVAWLNVMQWAEFLADEVDATGGVILDLHLRVAEELLNTLKGLGYSQNSTRLDTIIARLETHIAAYNLGKSNEAAVELFTGLNSEPPESVMSNMSFLLDGSWMMNTAVEI</sequence>